<keyword evidence="7" id="KW-0472">Membrane</keyword>
<evidence type="ECO:0000256" key="3">
    <source>
        <dbReference type="ARBA" id="ARBA00022692"/>
    </source>
</evidence>
<dbReference type="PROSITE" id="PS50835">
    <property type="entry name" value="IG_LIKE"/>
    <property type="match status" value="1"/>
</dbReference>
<dbReference type="InterPro" id="IPR032675">
    <property type="entry name" value="LRR_dom_sf"/>
</dbReference>
<dbReference type="InterPro" id="IPR013783">
    <property type="entry name" value="Ig-like_fold"/>
</dbReference>
<dbReference type="InterPro" id="IPR036179">
    <property type="entry name" value="Ig-like_dom_sf"/>
</dbReference>
<accession>A0AAV0VKY0</accession>
<dbReference type="Gene3D" id="3.80.10.10">
    <property type="entry name" value="Ribonuclease Inhibitor"/>
    <property type="match status" value="1"/>
</dbReference>
<dbReference type="PROSITE" id="PS51450">
    <property type="entry name" value="LRR"/>
    <property type="match status" value="3"/>
</dbReference>
<dbReference type="EMBL" id="CARXXK010000001">
    <property type="protein sequence ID" value="CAI6344916.1"/>
    <property type="molecule type" value="Genomic_DNA"/>
</dbReference>
<keyword evidence="8" id="KW-1015">Disulfide bond</keyword>
<dbReference type="Pfam" id="PF13855">
    <property type="entry name" value="LRR_8"/>
    <property type="match status" value="2"/>
</dbReference>
<keyword evidence="2" id="KW-0433">Leucine-rich repeat</keyword>
<dbReference type="InterPro" id="IPR050541">
    <property type="entry name" value="LRR_TM_domain-containing"/>
</dbReference>
<dbReference type="PANTHER" id="PTHR24369:SF210">
    <property type="entry name" value="CHAOPTIN-RELATED"/>
    <property type="match status" value="1"/>
</dbReference>
<dbReference type="SMART" id="SM00365">
    <property type="entry name" value="LRR_SD22"/>
    <property type="match status" value="6"/>
</dbReference>
<dbReference type="SMART" id="SM00369">
    <property type="entry name" value="LRR_TYP"/>
    <property type="match status" value="5"/>
</dbReference>
<dbReference type="InterPro" id="IPR013098">
    <property type="entry name" value="Ig_I-set"/>
</dbReference>
<evidence type="ECO:0000256" key="4">
    <source>
        <dbReference type="ARBA" id="ARBA00022729"/>
    </source>
</evidence>
<feature type="chain" id="PRO_5043718100" description="Ig-like domain-containing protein" evidence="9">
    <location>
        <begin position="33"/>
        <end position="347"/>
    </location>
</feature>
<dbReference type="InterPro" id="IPR001611">
    <property type="entry name" value="Leu-rich_rpt"/>
</dbReference>
<evidence type="ECO:0000256" key="5">
    <source>
        <dbReference type="ARBA" id="ARBA00022737"/>
    </source>
</evidence>
<evidence type="ECO:0000256" key="2">
    <source>
        <dbReference type="ARBA" id="ARBA00022614"/>
    </source>
</evidence>
<dbReference type="SMART" id="SM00409">
    <property type="entry name" value="IG"/>
    <property type="match status" value="1"/>
</dbReference>
<dbReference type="InterPro" id="IPR003591">
    <property type="entry name" value="Leu-rich_rpt_typical-subtyp"/>
</dbReference>
<dbReference type="InterPro" id="IPR007110">
    <property type="entry name" value="Ig-like_dom"/>
</dbReference>
<evidence type="ECO:0000259" key="10">
    <source>
        <dbReference type="PROSITE" id="PS50835"/>
    </source>
</evidence>
<evidence type="ECO:0000256" key="1">
    <source>
        <dbReference type="ARBA" id="ARBA00004167"/>
    </source>
</evidence>
<evidence type="ECO:0000256" key="7">
    <source>
        <dbReference type="ARBA" id="ARBA00023136"/>
    </source>
</evidence>
<evidence type="ECO:0000313" key="11">
    <source>
        <dbReference type="EMBL" id="CAI6344916.1"/>
    </source>
</evidence>
<keyword evidence="4 9" id="KW-0732">Signal</keyword>
<name>A0AAV0VKY0_9HEMI</name>
<proteinExistence type="predicted"/>
<dbReference type="SUPFAM" id="SSF48726">
    <property type="entry name" value="Immunoglobulin"/>
    <property type="match status" value="1"/>
</dbReference>
<evidence type="ECO:0000256" key="6">
    <source>
        <dbReference type="ARBA" id="ARBA00022989"/>
    </source>
</evidence>
<dbReference type="SUPFAM" id="SSF52058">
    <property type="entry name" value="L domain-like"/>
    <property type="match status" value="1"/>
</dbReference>
<feature type="domain" description="Ig-like" evidence="10">
    <location>
        <begin position="250"/>
        <end position="335"/>
    </location>
</feature>
<dbReference type="InterPro" id="IPR003599">
    <property type="entry name" value="Ig_sub"/>
</dbReference>
<dbReference type="InterPro" id="IPR003598">
    <property type="entry name" value="Ig_sub2"/>
</dbReference>
<keyword evidence="6" id="KW-1133">Transmembrane helix</keyword>
<evidence type="ECO:0000256" key="9">
    <source>
        <dbReference type="SAM" id="SignalP"/>
    </source>
</evidence>
<dbReference type="FunFam" id="2.60.40.10:FF:000612">
    <property type="entry name" value="palladin isoform X1"/>
    <property type="match status" value="1"/>
</dbReference>
<keyword evidence="12" id="KW-1185">Reference proteome</keyword>
<sequence>MTRPMHEDAAASFLLKTMELLLLLLMFSSVAAECPYKCRCYKETSKRVDCGYGELYRIPDLISMDTTVLDLRFNKIRDIEPKSLTYLTELNTLDLSNNIISDLKNGAFANLSKLRTLYLDDNNIENIETKVFNNLTLLEELYLRSNSIHTLDSKMFKGLTKLKALSLNYNMISNIPPGIFDSLTSLRKLWINYNQIKCDCYTLMFVNMLKKSQPPRDVLKGTTLLCSYPGERGLKSLVELTENDLRCTSPDVIEVPENKTVLVGDQLQLSCKAVGNPEPFITWAKDDIDLEPGQRFQVFQDNTLIISKVEITDGGQYKCVASNSLGRKSFEAMVNVNGNINISCILQ</sequence>
<keyword evidence="5" id="KW-0677">Repeat</keyword>
<feature type="signal peptide" evidence="9">
    <location>
        <begin position="1"/>
        <end position="32"/>
    </location>
</feature>
<evidence type="ECO:0000313" key="12">
    <source>
        <dbReference type="Proteomes" id="UP001160148"/>
    </source>
</evidence>
<dbReference type="Proteomes" id="UP001160148">
    <property type="component" value="Unassembled WGS sequence"/>
</dbReference>
<organism evidence="11 12">
    <name type="scientific">Macrosiphum euphorbiae</name>
    <name type="common">potato aphid</name>
    <dbReference type="NCBI Taxonomy" id="13131"/>
    <lineage>
        <taxon>Eukaryota</taxon>
        <taxon>Metazoa</taxon>
        <taxon>Ecdysozoa</taxon>
        <taxon>Arthropoda</taxon>
        <taxon>Hexapoda</taxon>
        <taxon>Insecta</taxon>
        <taxon>Pterygota</taxon>
        <taxon>Neoptera</taxon>
        <taxon>Paraneoptera</taxon>
        <taxon>Hemiptera</taxon>
        <taxon>Sternorrhyncha</taxon>
        <taxon>Aphidomorpha</taxon>
        <taxon>Aphidoidea</taxon>
        <taxon>Aphididae</taxon>
        <taxon>Macrosiphini</taxon>
        <taxon>Macrosiphum</taxon>
    </lineage>
</organism>
<comment type="subcellular location">
    <subcellularLocation>
        <location evidence="1">Membrane</location>
        <topology evidence="1">Single-pass membrane protein</topology>
    </subcellularLocation>
</comment>
<gene>
    <name evidence="11" type="ORF">MEUPH1_LOCUS1989</name>
</gene>
<reference evidence="11 12" key="1">
    <citation type="submission" date="2023-01" db="EMBL/GenBank/DDBJ databases">
        <authorList>
            <person name="Whitehead M."/>
        </authorList>
    </citation>
    <scope>NUCLEOTIDE SEQUENCE [LARGE SCALE GENOMIC DNA]</scope>
</reference>
<protein>
    <recommendedName>
        <fullName evidence="10">Ig-like domain-containing protein</fullName>
    </recommendedName>
</protein>
<comment type="caution">
    <text evidence="11">The sequence shown here is derived from an EMBL/GenBank/DDBJ whole genome shotgun (WGS) entry which is preliminary data.</text>
</comment>
<dbReference type="AlphaFoldDB" id="A0AAV0VKY0"/>
<dbReference type="Gene3D" id="2.60.40.10">
    <property type="entry name" value="Immunoglobulins"/>
    <property type="match status" value="1"/>
</dbReference>
<dbReference type="SMART" id="SM00408">
    <property type="entry name" value="IGc2"/>
    <property type="match status" value="1"/>
</dbReference>
<dbReference type="GO" id="GO:0005886">
    <property type="term" value="C:plasma membrane"/>
    <property type="evidence" value="ECO:0007669"/>
    <property type="project" value="TreeGrafter"/>
</dbReference>
<keyword evidence="3" id="KW-0812">Transmembrane</keyword>
<evidence type="ECO:0000256" key="8">
    <source>
        <dbReference type="ARBA" id="ARBA00023157"/>
    </source>
</evidence>
<dbReference type="PANTHER" id="PTHR24369">
    <property type="entry name" value="ANTIGEN BSP, PUTATIVE-RELATED"/>
    <property type="match status" value="1"/>
</dbReference>
<dbReference type="Pfam" id="PF07679">
    <property type="entry name" value="I-set"/>
    <property type="match status" value="1"/>
</dbReference>